<dbReference type="Pfam" id="PF08450">
    <property type="entry name" value="SGL"/>
    <property type="match status" value="1"/>
</dbReference>
<dbReference type="Gene3D" id="1.25.40.10">
    <property type="entry name" value="Tetratricopeptide repeat domain"/>
    <property type="match status" value="2"/>
</dbReference>
<feature type="domain" description="SMP-30/Gluconolactonase/LRE-like region" evidence="3">
    <location>
        <begin position="1079"/>
        <end position="1260"/>
    </location>
</feature>
<dbReference type="Pfam" id="PF01535">
    <property type="entry name" value="PPR"/>
    <property type="match status" value="2"/>
</dbReference>
<feature type="compositionally biased region" description="Basic and acidic residues" evidence="2">
    <location>
        <begin position="53"/>
        <end position="65"/>
    </location>
</feature>
<dbReference type="InterPro" id="IPR013658">
    <property type="entry name" value="SGL"/>
</dbReference>
<reference evidence="4 5" key="1">
    <citation type="submission" date="2019-03" db="EMBL/GenBank/DDBJ databases">
        <title>Sequencing 23 genomes of Wallemia ichthyophaga.</title>
        <authorList>
            <person name="Gostincar C."/>
        </authorList>
    </citation>
    <scope>NUCLEOTIDE SEQUENCE [LARGE SCALE GENOMIC DNA]</scope>
    <source>
        <strain evidence="4 5">EXF-5753</strain>
    </source>
</reference>
<dbReference type="PROSITE" id="PS51375">
    <property type="entry name" value="PPR"/>
    <property type="match status" value="3"/>
</dbReference>
<gene>
    <name evidence="4" type="ORF">E3P99_00255</name>
</gene>
<dbReference type="NCBIfam" id="TIGR00756">
    <property type="entry name" value="PPR"/>
    <property type="match status" value="1"/>
</dbReference>
<feature type="repeat" description="PPR" evidence="1">
    <location>
        <begin position="685"/>
        <end position="719"/>
    </location>
</feature>
<dbReference type="InterPro" id="IPR011042">
    <property type="entry name" value="6-blade_b-propeller_TolB-like"/>
</dbReference>
<dbReference type="PANTHER" id="PTHR47064">
    <property type="entry name" value="PUTATIVE (AFU_ORTHOLOGUE AFUA_1G08990)-RELATED"/>
    <property type="match status" value="1"/>
</dbReference>
<feature type="repeat" description="PPR" evidence="1">
    <location>
        <begin position="447"/>
        <end position="477"/>
    </location>
</feature>
<feature type="region of interest" description="Disordered" evidence="2">
    <location>
        <begin position="53"/>
        <end position="73"/>
    </location>
</feature>
<evidence type="ECO:0000256" key="1">
    <source>
        <dbReference type="PROSITE-ProRule" id="PRU00708"/>
    </source>
</evidence>
<dbReference type="InterPro" id="IPR002885">
    <property type="entry name" value="PPR_rpt"/>
</dbReference>
<evidence type="ECO:0000259" key="3">
    <source>
        <dbReference type="Pfam" id="PF08450"/>
    </source>
</evidence>
<accession>A0A4T0FWH3</accession>
<evidence type="ECO:0000313" key="4">
    <source>
        <dbReference type="EMBL" id="TIA93139.1"/>
    </source>
</evidence>
<keyword evidence="5" id="KW-1185">Reference proteome</keyword>
<proteinExistence type="predicted"/>
<dbReference type="InterPro" id="IPR052988">
    <property type="entry name" value="Oryzine_lactonohydrolase"/>
</dbReference>
<evidence type="ECO:0000313" key="5">
    <source>
        <dbReference type="Proteomes" id="UP000310189"/>
    </source>
</evidence>
<dbReference type="SUPFAM" id="SSF63829">
    <property type="entry name" value="Calcium-dependent phosphotriesterase"/>
    <property type="match status" value="1"/>
</dbReference>
<dbReference type="EMBL" id="SPNW01000003">
    <property type="protein sequence ID" value="TIA93139.1"/>
    <property type="molecule type" value="Genomic_DNA"/>
</dbReference>
<feature type="repeat" description="PPR" evidence="1">
    <location>
        <begin position="720"/>
        <end position="754"/>
    </location>
</feature>
<sequence length="1296" mass="144972">MKFENSAEKRGNVILTKLLLYRALSNTPAIASYALLLVSSRYSSAQALRGESDAEEYKTHARSATEHPTPLAPRKCLTPLLDDRRPYAQRAYEASSTEIATQRLQCVCDELHTLPTPIPSTSYSLARPSPESTAKSLQDSHTKLNQALSSGSYHSIIHALRWDADASTTSSFPTYAVSYTLELMLTDPIPDQLTLDSVLVLFKYARRIDAVPYDTSVVELFARVFTHIGEHERAYKVIRAFRRLNKFVGVQVIQEVARGMEVANKHSLALRTLAMMALNDIPTVSILNMRLRCSIACQEFKNVNLVEFEHFNIPPDQDTFHALIFGQLLNGSLAVSKKYLAAMHSCGYTDNVATHVAILRAYRTLGIDTTLEHHALNDTAKLGLNADARVLNALMMLRIDAQDDRFALRIFERFFNHTKRPQTENLEEMVNEAVQSHLTAFKKPQPDAATYAIVIQVYARNGNLDQALSYYEDYRRYIVRDNRHVEAALISAYISAGDLPTALEKLRNGQVRATTKSINAYMRGAVRLSNMRGVFQALRLFIRFRRKPDEKTLEIILHHLYDLHMPPSKLLRILNKFVAISSHGVTLNMRLFNIVRLSTSYHVHAFTSDPSKGMQRRTPGLGRKNPTYIPSQEAVLKMQEYLENKGLNDDSMSAAIKMRLLAVAGEYDEAKAILKDIVAAGYKPTKHHFGALVQGAAQNRKFEQAYSIINQAARSGVQPNAVMFGLVAGGYAKAGMLKEATEVFEWMLTKKMKVDVETTHLLVKAHIDAHLPAKALKLSKWINEHVTQLDDGVLATLYRLYDYNKMYKEADDAVRHVATPSKQLRDTIRYMKKRRNKLGVYQDYNRSYWSKLNKSPGPYRTYDGRQIKRLLIEWTKIWCSSRLGYPYRSCLDLTHDAPFVQTTVIENMFNKFTALALAAAVTAQSSQSAQIDDLSAPFSTNLLPGNRSFDAPFLVDDSDATPRFQIFDDRFKQILGASPSIHKIAESDPSFNAFHEAPLVRGDLVYFSSNAGKGGSGPDANNRLLYANLTQIEDVQGDGNVTISYTEPSDEIQMINGMQPYLNETIIIACEGREKVDVHPSLMQYQPSTNTTTPLLTSYYGRRFNSLNDLKVHSSGHVLFVDSLYGFLQDFQPFPDLPEMVYSYSLETGKVRPVASDFVHPNGIALSPDESVAYVTDTGAQNGTVNTHLPASIYAFDIENDNGFITFNNRRIFAHALTGVPDGIHTDDQGNVWSGVGDGVAVWDRRGELLGLINVGTTSANFVIVGDGLVIVLAETQMFAVRLDGAVNPAKLHLAE</sequence>
<dbReference type="OrthoDB" id="423498at2759"/>
<organism evidence="4 5">
    <name type="scientific">Wallemia hederae</name>
    <dbReference type="NCBI Taxonomy" id="1540922"/>
    <lineage>
        <taxon>Eukaryota</taxon>
        <taxon>Fungi</taxon>
        <taxon>Dikarya</taxon>
        <taxon>Basidiomycota</taxon>
        <taxon>Wallemiomycotina</taxon>
        <taxon>Wallemiomycetes</taxon>
        <taxon>Wallemiales</taxon>
        <taxon>Wallemiaceae</taxon>
        <taxon>Wallemia</taxon>
    </lineage>
</organism>
<dbReference type="Gene3D" id="2.120.10.30">
    <property type="entry name" value="TolB, C-terminal domain"/>
    <property type="match status" value="1"/>
</dbReference>
<comment type="caution">
    <text evidence="4">The sequence shown here is derived from an EMBL/GenBank/DDBJ whole genome shotgun (WGS) entry which is preliminary data.</text>
</comment>
<dbReference type="PANTHER" id="PTHR47064:SF2">
    <property type="entry name" value="SMP-30_GLUCONOLACTONASE_LRE-LIKE REGION DOMAIN-CONTAINING PROTEIN-RELATED"/>
    <property type="match status" value="1"/>
</dbReference>
<dbReference type="InterPro" id="IPR011990">
    <property type="entry name" value="TPR-like_helical_dom_sf"/>
</dbReference>
<dbReference type="Proteomes" id="UP000310189">
    <property type="component" value="Unassembled WGS sequence"/>
</dbReference>
<protein>
    <recommendedName>
        <fullName evidence="3">SMP-30/Gluconolactonase/LRE-like region domain-containing protein</fullName>
    </recommendedName>
</protein>
<name>A0A4T0FWH3_9BASI</name>
<evidence type="ECO:0000256" key="2">
    <source>
        <dbReference type="SAM" id="MobiDB-lite"/>
    </source>
</evidence>